<sequence length="93" mass="10924">MLEYVFFHAQPFEQFVAYLYELGLYPEIENDAECWEARLPEDLDDALSDKIEERYDQLMALNQQLFDQELDEDFHVAGVVVNLNNGKTVYAQV</sequence>
<organism evidence="1">
    <name type="scientific">Thiolapillus brandeum</name>
    <dbReference type="NCBI Taxonomy" id="1076588"/>
    <lineage>
        <taxon>Bacteria</taxon>
        <taxon>Pseudomonadati</taxon>
        <taxon>Pseudomonadota</taxon>
        <taxon>Gammaproteobacteria</taxon>
        <taxon>Chromatiales</taxon>
        <taxon>Sedimenticolaceae</taxon>
        <taxon>Thiolapillus</taxon>
    </lineage>
</organism>
<dbReference type="Proteomes" id="UP000885822">
    <property type="component" value="Unassembled WGS sequence"/>
</dbReference>
<gene>
    <name evidence="1" type="ORF">ENG92_05240</name>
</gene>
<protein>
    <submittedName>
        <fullName evidence="1">Uncharacterized protein</fullName>
    </submittedName>
</protein>
<dbReference type="AlphaFoldDB" id="A0A831K437"/>
<reference evidence="1" key="1">
    <citation type="journal article" date="2020" name="mSystems">
        <title>Genome- and Community-Level Interaction Insights into Carbon Utilization and Element Cycling Functions of Hydrothermarchaeota in Hydrothermal Sediment.</title>
        <authorList>
            <person name="Zhou Z."/>
            <person name="Liu Y."/>
            <person name="Xu W."/>
            <person name="Pan J."/>
            <person name="Luo Z.H."/>
            <person name="Li M."/>
        </authorList>
    </citation>
    <scope>NUCLEOTIDE SEQUENCE [LARGE SCALE GENOMIC DNA]</scope>
    <source>
        <strain evidence="1">HyVt-26</strain>
    </source>
</reference>
<name>A0A831K437_9GAMM</name>
<dbReference type="EMBL" id="DRCV01000230">
    <property type="protein sequence ID" value="HDK38401.1"/>
    <property type="molecule type" value="Genomic_DNA"/>
</dbReference>
<proteinExistence type="predicted"/>
<evidence type="ECO:0000313" key="1">
    <source>
        <dbReference type="EMBL" id="HDK38401.1"/>
    </source>
</evidence>
<comment type="caution">
    <text evidence="1">The sequence shown here is derived from an EMBL/GenBank/DDBJ whole genome shotgun (WGS) entry which is preliminary data.</text>
</comment>
<feature type="non-terminal residue" evidence="1">
    <location>
        <position position="93"/>
    </location>
</feature>
<accession>A0A831K437</accession>